<dbReference type="RefSeq" id="WP_228227502.1">
    <property type="nucleotide sequence ID" value="NZ_JAJGNP010000011.1"/>
</dbReference>
<evidence type="ECO:0000256" key="1">
    <source>
        <dbReference type="ARBA" id="ARBA00004429"/>
    </source>
</evidence>
<dbReference type="PANTHER" id="PTHR32063">
    <property type="match status" value="1"/>
</dbReference>
<feature type="transmembrane region" description="Helical" evidence="9">
    <location>
        <begin position="904"/>
        <end position="924"/>
    </location>
</feature>
<dbReference type="Gene3D" id="1.20.1640.10">
    <property type="entry name" value="Multidrug efflux transporter AcrB transmembrane domain"/>
    <property type="match status" value="2"/>
</dbReference>
<reference evidence="10 11" key="1">
    <citation type="submission" date="2021-10" db="EMBL/GenBank/DDBJ databases">
        <title>The diversity and Nitrogen Metabolism of Culturable Nitrate-Utilizing Bacteria Within the Oxygen Minimum Zone of the Changjiang (Yangtze River)Estuary.</title>
        <authorList>
            <person name="Zhang D."/>
            <person name="Zheng J."/>
            <person name="Liu S."/>
            <person name="He W."/>
        </authorList>
    </citation>
    <scope>NUCLEOTIDE SEQUENCE [LARGE SCALE GENOMIC DNA]</scope>
    <source>
        <strain evidence="10 11">FXH275-2</strain>
    </source>
</reference>
<sequence length="1058" mass="113468">MARYFIDRPIFAWVIAIVVMLAGLLAIRSLPVAQFPEIAPPAVTIQTSYPGANAQTLESTTTQIIEQQLKGIDNLRYFSSTSDGSGNLSITLTFEQGTDPDIAQVQVQNKLSQATPLLPQEVQQQGLRVGKSTSSFLLIAAVYTDDGIHDQEDAADFIAATLQDPLSRVTGVGDTQLFGSQYAMRIWLDPYKMANLRITTGDVKSAIQAQNAQVSAGQIGGAPAPEGQALNATVTAQSRLRTAEEFEKIRLRSNSDGSVVLLSDVARVELGAENYGFGVKFNGHPASGFGIKLAPGANALDTVEAVKDRVNELSKNFPTWVKYDFPVDNSKFVTLSVEQVIHTLFEAILLVFVVMFIFLQNWRATLIPTIAVPVVLLGALAVLYAAGFTINTLTLFGMVLAIGLLVDDAIVVVENVERLIQDEGLTPKEAARRSMDEISGALIGIGLVLSAVFLPMAFFGGSTGVIFRQFSITIVSSMILSVLVALILTPALCAAILKPASHGHDQWSGRFGSIFGRFFGWFNRTFDKGVARYGQGVEKVERRWVRTMLLYLLIVIGMAFIFLRLPSGFLPEEDQGIIIAQLSLPAGSTLEETERSLTRMRRHYLVDEKSNVEAVFTIAGFGFVGQGQNVGIAFARMKDWADRKAAENAVPAIARRANMAFKKISAGMAIAFVPPAVQELGNASGFDFQLLDQGNLGHDKLLAARNQLLGMAMGDERLAQVRPNGLEDTPQLKLNVDQAAAGALGIAQADVNDTISTNLGGAYVNDFIDRDRVKRVYVQADAPYRTSADAIGAYHVRGSSGQMAPLSAFSTTEWVQGPARLERFNGVPSMNIQGGAAPGVSSGTAMQAMEEHAAKLPAGIGFSWNGISYEEQTSGGQAPYVYALSMLIVFLCLAALYESWSVPIAVMLVVPLGVLGAVIAATLAGLNNDIYLQVGLITTIGVSAKNAILIVEFAEEKMREGLSPARAALEAGKLRLRPILMTSFAFIFGVLPLALSTGAGAGGQNAIGWAVVGGMLSATVLAIFFVPVFFTVVKRLFREHHDNQAADNADAPTSSQEA</sequence>
<organism evidence="10 11">
    <name type="scientific">Sphingobium soli</name>
    <dbReference type="NCBI Taxonomy" id="1591116"/>
    <lineage>
        <taxon>Bacteria</taxon>
        <taxon>Pseudomonadati</taxon>
        <taxon>Pseudomonadota</taxon>
        <taxon>Alphaproteobacteria</taxon>
        <taxon>Sphingomonadales</taxon>
        <taxon>Sphingomonadaceae</taxon>
        <taxon>Sphingobium</taxon>
    </lineage>
</organism>
<feature type="transmembrane region" description="Helical" evidence="9">
    <location>
        <begin position="1007"/>
        <end position="1033"/>
    </location>
</feature>
<feature type="transmembrane region" description="Helical" evidence="9">
    <location>
        <begin position="340"/>
        <end position="359"/>
    </location>
</feature>
<dbReference type="SUPFAM" id="SSF82866">
    <property type="entry name" value="Multidrug efflux transporter AcrB transmembrane domain"/>
    <property type="match status" value="2"/>
</dbReference>
<dbReference type="InterPro" id="IPR001036">
    <property type="entry name" value="Acrflvin-R"/>
</dbReference>
<dbReference type="Gene3D" id="3.30.70.1440">
    <property type="entry name" value="Multidrug efflux transporter AcrB pore domain"/>
    <property type="match status" value="1"/>
</dbReference>
<evidence type="ECO:0000256" key="8">
    <source>
        <dbReference type="ARBA" id="ARBA00023136"/>
    </source>
</evidence>
<keyword evidence="3 9" id="KW-0813">Transport</keyword>
<dbReference type="EMBL" id="JAJGNP010000011">
    <property type="protein sequence ID" value="MCC4233698.1"/>
    <property type="molecule type" value="Genomic_DNA"/>
</dbReference>
<feature type="transmembrane region" description="Helical" evidence="9">
    <location>
        <begin position="930"/>
        <end position="953"/>
    </location>
</feature>
<gene>
    <name evidence="10" type="ORF">LL253_13495</name>
</gene>
<dbReference type="PRINTS" id="PR00702">
    <property type="entry name" value="ACRIFLAVINRP"/>
</dbReference>
<name>A0ABS8H5K9_9SPHN</name>
<keyword evidence="11" id="KW-1185">Reference proteome</keyword>
<evidence type="ECO:0000256" key="3">
    <source>
        <dbReference type="ARBA" id="ARBA00022448"/>
    </source>
</evidence>
<keyword evidence="8 9" id="KW-0472">Membrane</keyword>
<proteinExistence type="inferred from homology"/>
<comment type="caution">
    <text evidence="10">The sequence shown here is derived from an EMBL/GenBank/DDBJ whole genome shotgun (WGS) entry which is preliminary data.</text>
</comment>
<feature type="transmembrane region" description="Helical" evidence="9">
    <location>
        <begin position="438"/>
        <end position="458"/>
    </location>
</feature>
<dbReference type="PANTHER" id="PTHR32063:SF13">
    <property type="entry name" value="MULTIDRUG EFFLUX PUMP SUBUNIT ACRB-RELATED"/>
    <property type="match status" value="1"/>
</dbReference>
<comment type="caution">
    <text evidence="9">Lacks conserved residue(s) required for the propagation of feature annotation.</text>
</comment>
<dbReference type="Gene3D" id="3.30.70.1430">
    <property type="entry name" value="Multidrug efflux transporter AcrB pore domain"/>
    <property type="match status" value="2"/>
</dbReference>
<evidence type="ECO:0000313" key="11">
    <source>
        <dbReference type="Proteomes" id="UP001198830"/>
    </source>
</evidence>
<evidence type="ECO:0000256" key="4">
    <source>
        <dbReference type="ARBA" id="ARBA00022475"/>
    </source>
</evidence>
<dbReference type="InterPro" id="IPR004764">
    <property type="entry name" value="MdtF-like"/>
</dbReference>
<dbReference type="SUPFAM" id="SSF82693">
    <property type="entry name" value="Multidrug efflux transporter AcrB pore domain, PN1, PN2, PC1 and PC2 subdomains"/>
    <property type="match status" value="3"/>
</dbReference>
<feature type="transmembrane region" description="Helical" evidence="9">
    <location>
        <begin position="880"/>
        <end position="897"/>
    </location>
</feature>
<comment type="subcellular location">
    <subcellularLocation>
        <location evidence="1 9">Cell inner membrane</location>
        <topology evidence="1 9">Multi-pass membrane protein</topology>
    </subcellularLocation>
</comment>
<accession>A0ABS8H5K9</accession>
<evidence type="ECO:0000256" key="7">
    <source>
        <dbReference type="ARBA" id="ARBA00022989"/>
    </source>
</evidence>
<dbReference type="SUPFAM" id="SSF82714">
    <property type="entry name" value="Multidrug efflux transporter AcrB TolC docking domain, DN and DC subdomains"/>
    <property type="match status" value="2"/>
</dbReference>
<evidence type="ECO:0000256" key="5">
    <source>
        <dbReference type="ARBA" id="ARBA00022519"/>
    </source>
</evidence>
<dbReference type="Proteomes" id="UP001198830">
    <property type="component" value="Unassembled WGS sequence"/>
</dbReference>
<comment type="similarity">
    <text evidence="2 9">Belongs to the resistance-nodulation-cell division (RND) (TC 2.A.6) family.</text>
</comment>
<keyword evidence="7 9" id="KW-1133">Transmembrane helix</keyword>
<feature type="transmembrane region" description="Helical" evidence="9">
    <location>
        <begin position="974"/>
        <end position="995"/>
    </location>
</feature>
<feature type="transmembrane region" description="Helical" evidence="9">
    <location>
        <begin position="366"/>
        <end position="387"/>
    </location>
</feature>
<keyword evidence="5 9" id="KW-0997">Cell inner membrane</keyword>
<dbReference type="InterPro" id="IPR027463">
    <property type="entry name" value="AcrB_DN_DC_subdom"/>
</dbReference>
<evidence type="ECO:0000313" key="10">
    <source>
        <dbReference type="EMBL" id="MCC4233698.1"/>
    </source>
</evidence>
<dbReference type="Gene3D" id="3.30.70.1320">
    <property type="entry name" value="Multidrug efflux transporter AcrB pore domain like"/>
    <property type="match status" value="1"/>
</dbReference>
<protein>
    <recommendedName>
        <fullName evidence="9">Efflux pump membrane transporter</fullName>
    </recommendedName>
</protein>
<dbReference type="NCBIfam" id="TIGR00915">
    <property type="entry name" value="2A0602"/>
    <property type="match status" value="1"/>
</dbReference>
<keyword evidence="4" id="KW-1003">Cell membrane</keyword>
<evidence type="ECO:0000256" key="2">
    <source>
        <dbReference type="ARBA" id="ARBA00010942"/>
    </source>
</evidence>
<evidence type="ECO:0000256" key="9">
    <source>
        <dbReference type="RuleBase" id="RU364070"/>
    </source>
</evidence>
<evidence type="ECO:0000256" key="6">
    <source>
        <dbReference type="ARBA" id="ARBA00022692"/>
    </source>
</evidence>
<dbReference type="NCBIfam" id="NF000282">
    <property type="entry name" value="RND_permease_1"/>
    <property type="match status" value="1"/>
</dbReference>
<feature type="transmembrane region" description="Helical" evidence="9">
    <location>
        <begin position="548"/>
        <end position="565"/>
    </location>
</feature>
<keyword evidence="6 9" id="KW-0812">Transmembrane</keyword>
<dbReference type="Pfam" id="PF00873">
    <property type="entry name" value="ACR_tran"/>
    <property type="match status" value="1"/>
</dbReference>
<feature type="transmembrane region" description="Helical" evidence="9">
    <location>
        <begin position="470"/>
        <end position="497"/>
    </location>
</feature>
<dbReference type="Gene3D" id="3.30.2090.10">
    <property type="entry name" value="Multidrug efflux transporter AcrB TolC docking domain, DN and DC subdomains"/>
    <property type="match status" value="2"/>
</dbReference>